<keyword evidence="3" id="KW-0723">Serine/threonine-protein kinase</keyword>
<dbReference type="GO" id="GO:0043066">
    <property type="term" value="P:negative regulation of apoptotic process"/>
    <property type="evidence" value="ECO:0007669"/>
    <property type="project" value="TreeGrafter"/>
</dbReference>
<dbReference type="InterPro" id="IPR000719">
    <property type="entry name" value="Prot_kinase_dom"/>
</dbReference>
<evidence type="ECO:0000256" key="5">
    <source>
        <dbReference type="ARBA" id="ARBA00022741"/>
    </source>
</evidence>
<evidence type="ECO:0000256" key="3">
    <source>
        <dbReference type="ARBA" id="ARBA00022527"/>
    </source>
</evidence>
<keyword evidence="6" id="KW-0418">Kinase</keyword>
<evidence type="ECO:0000256" key="10">
    <source>
        <dbReference type="SAM" id="MobiDB-lite"/>
    </source>
</evidence>
<dbReference type="Proteomes" id="UP000579812">
    <property type="component" value="Unassembled WGS sequence"/>
</dbReference>
<proteinExistence type="inferred from homology"/>
<dbReference type="Pfam" id="PF00069">
    <property type="entry name" value="Pkinase"/>
    <property type="match status" value="1"/>
</dbReference>
<evidence type="ECO:0000256" key="9">
    <source>
        <dbReference type="ARBA" id="ARBA00048679"/>
    </source>
</evidence>
<dbReference type="InterPro" id="IPR051138">
    <property type="entry name" value="PIM_Ser/Thr_kinase"/>
</dbReference>
<dbReference type="PROSITE" id="PS50011">
    <property type="entry name" value="PROTEIN_KINASE_DOM"/>
    <property type="match status" value="1"/>
</dbReference>
<dbReference type="PANTHER" id="PTHR22984:SF11">
    <property type="entry name" value="AURORA KINASE-RELATED"/>
    <property type="match status" value="1"/>
</dbReference>
<dbReference type="EMBL" id="JAAMOB010000019">
    <property type="protein sequence ID" value="KAF4100209.1"/>
    <property type="molecule type" value="Genomic_DNA"/>
</dbReference>
<comment type="catalytic activity">
    <reaction evidence="8">
        <text>L-threonyl-[protein] + ATP = O-phospho-L-threonyl-[protein] + ADP + H(+)</text>
        <dbReference type="Rhea" id="RHEA:46608"/>
        <dbReference type="Rhea" id="RHEA-COMP:11060"/>
        <dbReference type="Rhea" id="RHEA-COMP:11605"/>
        <dbReference type="ChEBI" id="CHEBI:15378"/>
        <dbReference type="ChEBI" id="CHEBI:30013"/>
        <dbReference type="ChEBI" id="CHEBI:30616"/>
        <dbReference type="ChEBI" id="CHEBI:61977"/>
        <dbReference type="ChEBI" id="CHEBI:456216"/>
        <dbReference type="EC" id="2.7.11.1"/>
    </reaction>
</comment>
<dbReference type="GO" id="GO:0005524">
    <property type="term" value="F:ATP binding"/>
    <property type="evidence" value="ECO:0007669"/>
    <property type="project" value="UniProtKB-KW"/>
</dbReference>
<gene>
    <name evidence="12" type="ORF">G5714_018405</name>
</gene>
<evidence type="ECO:0000256" key="1">
    <source>
        <dbReference type="ARBA" id="ARBA00005505"/>
    </source>
</evidence>
<feature type="region of interest" description="Disordered" evidence="10">
    <location>
        <begin position="1"/>
        <end position="61"/>
    </location>
</feature>
<evidence type="ECO:0000313" key="12">
    <source>
        <dbReference type="EMBL" id="KAF4100209.1"/>
    </source>
</evidence>
<feature type="compositionally biased region" description="Polar residues" evidence="10">
    <location>
        <begin position="112"/>
        <end position="121"/>
    </location>
</feature>
<dbReference type="PANTHER" id="PTHR22984">
    <property type="entry name" value="SERINE/THREONINE-PROTEIN KINASE PIM"/>
    <property type="match status" value="1"/>
</dbReference>
<dbReference type="EC" id="2.7.11.1" evidence="2"/>
<feature type="domain" description="Protein kinase" evidence="11">
    <location>
        <begin position="1"/>
        <end position="218"/>
    </location>
</feature>
<dbReference type="GO" id="GO:0007346">
    <property type="term" value="P:regulation of mitotic cell cycle"/>
    <property type="evidence" value="ECO:0007669"/>
    <property type="project" value="TreeGrafter"/>
</dbReference>
<keyword evidence="7" id="KW-0067">ATP-binding</keyword>
<organism evidence="12 13">
    <name type="scientific">Onychostoma macrolepis</name>
    <dbReference type="NCBI Taxonomy" id="369639"/>
    <lineage>
        <taxon>Eukaryota</taxon>
        <taxon>Metazoa</taxon>
        <taxon>Chordata</taxon>
        <taxon>Craniata</taxon>
        <taxon>Vertebrata</taxon>
        <taxon>Euteleostomi</taxon>
        <taxon>Actinopterygii</taxon>
        <taxon>Neopterygii</taxon>
        <taxon>Teleostei</taxon>
        <taxon>Ostariophysi</taxon>
        <taxon>Cypriniformes</taxon>
        <taxon>Cyprinidae</taxon>
        <taxon>Acrossocheilinae</taxon>
        <taxon>Onychostoma</taxon>
    </lineage>
</organism>
<feature type="region of interest" description="Disordered" evidence="10">
    <location>
        <begin position="96"/>
        <end position="121"/>
    </location>
</feature>
<reference evidence="12 13" key="1">
    <citation type="submission" date="2020-04" db="EMBL/GenBank/DDBJ databases">
        <title>Chromosome-level genome assembly of a cyprinid fish Onychostoma macrolepis by integration of Nanopore Sequencing, Bionano and Hi-C technology.</title>
        <authorList>
            <person name="Wang D."/>
        </authorList>
    </citation>
    <scope>NUCLEOTIDE SEQUENCE [LARGE SCALE GENOMIC DNA]</scope>
    <source>
        <strain evidence="12">SWU-2019</strain>
        <tissue evidence="12">Muscle</tissue>
    </source>
</reference>
<evidence type="ECO:0000313" key="13">
    <source>
        <dbReference type="Proteomes" id="UP000579812"/>
    </source>
</evidence>
<sequence length="220" mass="24771">MALKRKQSSSAQVYDFHQSTSPTSSITAAEKHLSVTAAEENEMPVRKRRRTESLSLKSIKWSSSSSSDMRDELMSIALSQEDHGLQEPLCSGQVLPPADQQVQRPPAPVHQSPVSPESVHNSRVDLTTVGTRKYFPPEYYVRRKYHGRPATVWSLGVLLFIMVCGCYPQPRDLHTIEHNIWSEPGLSNDCCHLIQSLLQQNPSHLRKSCNMIGLRPLNKT</sequence>
<dbReference type="AlphaFoldDB" id="A0A7J6BYY6"/>
<keyword evidence="4" id="KW-0808">Transferase</keyword>
<evidence type="ECO:0000256" key="8">
    <source>
        <dbReference type="ARBA" id="ARBA00047899"/>
    </source>
</evidence>
<evidence type="ECO:0000256" key="2">
    <source>
        <dbReference type="ARBA" id="ARBA00012513"/>
    </source>
</evidence>
<comment type="caution">
    <text evidence="12">The sequence shown here is derived from an EMBL/GenBank/DDBJ whole genome shotgun (WGS) entry which is preliminary data.</text>
</comment>
<evidence type="ECO:0000256" key="7">
    <source>
        <dbReference type="ARBA" id="ARBA00022840"/>
    </source>
</evidence>
<dbReference type="Gene3D" id="1.10.510.10">
    <property type="entry name" value="Transferase(Phosphotransferase) domain 1"/>
    <property type="match status" value="1"/>
</dbReference>
<accession>A0A7J6BYY6</accession>
<evidence type="ECO:0000256" key="4">
    <source>
        <dbReference type="ARBA" id="ARBA00022679"/>
    </source>
</evidence>
<feature type="compositionally biased region" description="Polar residues" evidence="10">
    <location>
        <begin position="8"/>
        <end position="27"/>
    </location>
</feature>
<dbReference type="InterPro" id="IPR011009">
    <property type="entry name" value="Kinase-like_dom_sf"/>
</dbReference>
<keyword evidence="5" id="KW-0547">Nucleotide-binding</keyword>
<evidence type="ECO:0000256" key="6">
    <source>
        <dbReference type="ARBA" id="ARBA00022777"/>
    </source>
</evidence>
<name>A0A7J6BYY6_9TELE</name>
<comment type="catalytic activity">
    <reaction evidence="9">
        <text>L-seryl-[protein] + ATP = O-phospho-L-seryl-[protein] + ADP + H(+)</text>
        <dbReference type="Rhea" id="RHEA:17989"/>
        <dbReference type="Rhea" id="RHEA-COMP:9863"/>
        <dbReference type="Rhea" id="RHEA-COMP:11604"/>
        <dbReference type="ChEBI" id="CHEBI:15378"/>
        <dbReference type="ChEBI" id="CHEBI:29999"/>
        <dbReference type="ChEBI" id="CHEBI:30616"/>
        <dbReference type="ChEBI" id="CHEBI:83421"/>
        <dbReference type="ChEBI" id="CHEBI:456216"/>
        <dbReference type="EC" id="2.7.11.1"/>
    </reaction>
</comment>
<evidence type="ECO:0000259" key="11">
    <source>
        <dbReference type="PROSITE" id="PS50011"/>
    </source>
</evidence>
<dbReference type="GO" id="GO:0004674">
    <property type="term" value="F:protein serine/threonine kinase activity"/>
    <property type="evidence" value="ECO:0007669"/>
    <property type="project" value="UniProtKB-KW"/>
</dbReference>
<comment type="similarity">
    <text evidence="1">Belongs to the protein kinase superfamily. CAMK Ser/Thr protein kinase family. PIM subfamily.</text>
</comment>
<dbReference type="SUPFAM" id="SSF56112">
    <property type="entry name" value="Protein kinase-like (PK-like)"/>
    <property type="match status" value="1"/>
</dbReference>
<protein>
    <recommendedName>
        <fullName evidence="2">non-specific serine/threonine protein kinase</fullName>
        <ecNumber evidence="2">2.7.11.1</ecNumber>
    </recommendedName>
</protein>
<dbReference type="GO" id="GO:0005737">
    <property type="term" value="C:cytoplasm"/>
    <property type="evidence" value="ECO:0007669"/>
    <property type="project" value="TreeGrafter"/>
</dbReference>
<keyword evidence="13" id="KW-1185">Reference proteome</keyword>